<dbReference type="AlphaFoldDB" id="A0A1G7ZEJ9"/>
<feature type="domain" description="Helicase ATP-binding" evidence="5">
    <location>
        <begin position="124"/>
        <end position="294"/>
    </location>
</feature>
<evidence type="ECO:0000313" key="7">
    <source>
        <dbReference type="EMBL" id="SDH07059.1"/>
    </source>
</evidence>
<dbReference type="InterPro" id="IPR014001">
    <property type="entry name" value="Helicase_ATP-bd"/>
</dbReference>
<keyword evidence="4" id="KW-0067">ATP-binding</keyword>
<dbReference type="CDD" id="cd18011">
    <property type="entry name" value="DEXDc_RapA"/>
    <property type="match status" value="1"/>
</dbReference>
<dbReference type="GO" id="GO:0004386">
    <property type="term" value="F:helicase activity"/>
    <property type="evidence" value="ECO:0007669"/>
    <property type="project" value="UniProtKB-KW"/>
</dbReference>
<gene>
    <name evidence="7" type="ORF">SAMN04488062_10434</name>
</gene>
<accession>A0A1G7ZEJ9</accession>
<dbReference type="SUPFAM" id="SSF52540">
    <property type="entry name" value="P-loop containing nucleoside triphosphate hydrolases"/>
    <property type="match status" value="2"/>
</dbReference>
<dbReference type="EMBL" id="FNDB01000004">
    <property type="protein sequence ID" value="SDH07059.1"/>
    <property type="molecule type" value="Genomic_DNA"/>
</dbReference>
<dbReference type="InterPro" id="IPR049730">
    <property type="entry name" value="SNF2/RAD54-like_C"/>
</dbReference>
<sequence length="960" mass="109797">MNSEKTTTLNHNLTIGQRISTRGEDFIVTGTNTNHDGSQLLEAEGISELVKGKRFSFDTNLDTDIKPIDPNFTTLIPDTDSGYRKTKLFLETQIRNSAIFSDKITIATKAAINAAEYQLTPTLKALQLPRPRLLIADGVGLGKTIEVGIFLAEMIKRGKGKRIMVLAPKSILAQFQQELWNRFAIPLVRLDSDGIAKIKSQLPANKNPFEYYDKTIISIDTLKQNAKFRHYLEKSRWDVVVIDECHTVANDRSQKGDLAQFIAKKCESLILTSATPHNGKKENFANLINMIEPTAIPKNGEYDKSHVEPYYVRRFKNDIADETVRANFQERKIVRSSASLSVDENDFLQYQQELKFLAIEKIKEGNEQKSKNDFLFSIGLFKGFMSSPLAALESVKRRLEKVKVKNNSDDSFEDNVEILETLKTKIEKILSAKSDTKYKKLKETLLGLGWSGKKQDDRYVIFAERIKTLEYLRDNLKNDFKITDEAIAYFHGGLSDSEQQNIVEDFGKQDSTVKILLCSDSGSQGVNLHYFCNRMFNYDIPWSLITLEQRNGRIDRYGQKKTPFIHYIIAESDIDGLKTDLHIVDRLTKKEEEVYKTLGDAGSVMKLYDTDKEEKFIEQAFLKQNENFLDSTAKAMVDFDFSTLFNNEDDKTAVLVTDNPYEQPTSIYSSDFKYYEALFEQLDSAKQLQHKEVTVAEDYIEIVNTKDLNQILFDLPPESKPAIGSLYKLSLDKDLVQKSIEDARKKKGAWAEFQVLYDLHPVVRYFMTKLEASVDKDVALVAKSKIFPAQTSWYIFQGQIANNLGQPVLSDFYVVGLNDDGTIHRKTLDLNQFISEFKLSEKLFTETITEEDLANLQSILPDAVEWAHSRMQEEQQLLEGNMETKMATYQTKIESWHAAAIEQLEIDFTDKSLGNYWAKMKDNKQREIETILSSSSQYFQDLTSLQGQPYLKVIAVFYNS</sequence>
<keyword evidence="1" id="KW-0547">Nucleotide-binding</keyword>
<keyword evidence="2" id="KW-0378">Hydrolase</keyword>
<dbReference type="STRING" id="178355.SAMN04488062_10434"/>
<feature type="domain" description="Helicase C-terminal" evidence="6">
    <location>
        <begin position="433"/>
        <end position="602"/>
    </location>
</feature>
<dbReference type="GO" id="GO:0016787">
    <property type="term" value="F:hydrolase activity"/>
    <property type="evidence" value="ECO:0007669"/>
    <property type="project" value="UniProtKB-KW"/>
</dbReference>
<evidence type="ECO:0000256" key="3">
    <source>
        <dbReference type="ARBA" id="ARBA00022806"/>
    </source>
</evidence>
<evidence type="ECO:0000256" key="1">
    <source>
        <dbReference type="ARBA" id="ARBA00022741"/>
    </source>
</evidence>
<organism evidence="7 8">
    <name type="scientific">Flavobacterium omnivorum</name>
    <dbReference type="NCBI Taxonomy" id="178355"/>
    <lineage>
        <taxon>Bacteria</taxon>
        <taxon>Pseudomonadati</taxon>
        <taxon>Bacteroidota</taxon>
        <taxon>Flavobacteriia</taxon>
        <taxon>Flavobacteriales</taxon>
        <taxon>Flavobacteriaceae</taxon>
        <taxon>Flavobacterium</taxon>
    </lineage>
</organism>
<name>A0A1G7ZEJ9_9FLAO</name>
<dbReference type="InterPro" id="IPR001650">
    <property type="entry name" value="Helicase_C-like"/>
</dbReference>
<evidence type="ECO:0000259" key="6">
    <source>
        <dbReference type="PROSITE" id="PS51194"/>
    </source>
</evidence>
<dbReference type="SMART" id="SM00490">
    <property type="entry name" value="HELICc"/>
    <property type="match status" value="1"/>
</dbReference>
<reference evidence="8" key="1">
    <citation type="submission" date="2016-10" db="EMBL/GenBank/DDBJ databases">
        <authorList>
            <person name="Varghese N."/>
            <person name="Submissions S."/>
        </authorList>
    </citation>
    <scope>NUCLEOTIDE SEQUENCE [LARGE SCALE GENOMIC DNA]</scope>
    <source>
        <strain evidence="8">CGMCC 1.2747</strain>
    </source>
</reference>
<keyword evidence="8" id="KW-1185">Reference proteome</keyword>
<evidence type="ECO:0000256" key="2">
    <source>
        <dbReference type="ARBA" id="ARBA00022801"/>
    </source>
</evidence>
<dbReference type="RefSeq" id="WP_091256160.1">
    <property type="nucleotide sequence ID" value="NZ_FNDB01000004.1"/>
</dbReference>
<dbReference type="InterPro" id="IPR027417">
    <property type="entry name" value="P-loop_NTPase"/>
</dbReference>
<protein>
    <submittedName>
        <fullName evidence="7">SNF2 family N-terminal domain-containing protein</fullName>
    </submittedName>
</protein>
<evidence type="ECO:0000313" key="8">
    <source>
        <dbReference type="Proteomes" id="UP000199274"/>
    </source>
</evidence>
<dbReference type="Gene3D" id="3.40.50.300">
    <property type="entry name" value="P-loop containing nucleotide triphosphate hydrolases"/>
    <property type="match status" value="1"/>
</dbReference>
<dbReference type="PANTHER" id="PTHR45766">
    <property type="entry name" value="DNA ANNEALING HELICASE AND ENDONUCLEASE ZRANB3 FAMILY MEMBER"/>
    <property type="match status" value="1"/>
</dbReference>
<dbReference type="InterPro" id="IPR000330">
    <property type="entry name" value="SNF2_N"/>
</dbReference>
<dbReference type="Pfam" id="PF00271">
    <property type="entry name" value="Helicase_C"/>
    <property type="match status" value="1"/>
</dbReference>
<dbReference type="CDD" id="cd18793">
    <property type="entry name" value="SF2_C_SNF"/>
    <property type="match status" value="1"/>
</dbReference>
<evidence type="ECO:0000256" key="4">
    <source>
        <dbReference type="ARBA" id="ARBA00022840"/>
    </source>
</evidence>
<dbReference type="PANTHER" id="PTHR45766:SF6">
    <property type="entry name" value="SWI_SNF-RELATED MATRIX-ASSOCIATED ACTIN-DEPENDENT REGULATOR OF CHROMATIN SUBFAMILY A-LIKE PROTEIN 1"/>
    <property type="match status" value="1"/>
</dbReference>
<dbReference type="Pfam" id="PF00176">
    <property type="entry name" value="SNF2-rel_dom"/>
    <property type="match status" value="1"/>
</dbReference>
<dbReference type="InterPro" id="IPR038718">
    <property type="entry name" value="SNF2-like_sf"/>
</dbReference>
<dbReference type="Gene3D" id="3.40.50.10810">
    <property type="entry name" value="Tandem AAA-ATPase domain"/>
    <property type="match status" value="1"/>
</dbReference>
<dbReference type="OrthoDB" id="9814088at2"/>
<dbReference type="Proteomes" id="UP000199274">
    <property type="component" value="Unassembled WGS sequence"/>
</dbReference>
<dbReference type="PROSITE" id="PS51192">
    <property type="entry name" value="HELICASE_ATP_BIND_1"/>
    <property type="match status" value="1"/>
</dbReference>
<dbReference type="InterPro" id="IPR057342">
    <property type="entry name" value="DEXDc_RapA"/>
</dbReference>
<proteinExistence type="predicted"/>
<dbReference type="SMART" id="SM00487">
    <property type="entry name" value="DEXDc"/>
    <property type="match status" value="1"/>
</dbReference>
<keyword evidence="3" id="KW-0347">Helicase</keyword>
<evidence type="ECO:0000259" key="5">
    <source>
        <dbReference type="PROSITE" id="PS51192"/>
    </source>
</evidence>
<dbReference type="PROSITE" id="PS51194">
    <property type="entry name" value="HELICASE_CTER"/>
    <property type="match status" value="1"/>
</dbReference>
<dbReference type="GO" id="GO:0005524">
    <property type="term" value="F:ATP binding"/>
    <property type="evidence" value="ECO:0007669"/>
    <property type="project" value="UniProtKB-KW"/>
</dbReference>